<name>X0S7S6_9ZZZZ</name>
<proteinExistence type="predicted"/>
<accession>X0S7S6</accession>
<dbReference type="EMBL" id="BARS01008318">
    <property type="protein sequence ID" value="GAF77049.1"/>
    <property type="molecule type" value="Genomic_DNA"/>
</dbReference>
<evidence type="ECO:0000313" key="1">
    <source>
        <dbReference type="EMBL" id="GAF77049.1"/>
    </source>
</evidence>
<gene>
    <name evidence="1" type="ORF">S01H1_15887</name>
</gene>
<reference evidence="1" key="1">
    <citation type="journal article" date="2014" name="Front. Microbiol.">
        <title>High frequency of phylogenetically diverse reductive dehalogenase-homologous genes in deep subseafloor sedimentary metagenomes.</title>
        <authorList>
            <person name="Kawai M."/>
            <person name="Futagami T."/>
            <person name="Toyoda A."/>
            <person name="Takaki Y."/>
            <person name="Nishi S."/>
            <person name="Hori S."/>
            <person name="Arai W."/>
            <person name="Tsubouchi T."/>
            <person name="Morono Y."/>
            <person name="Uchiyama I."/>
            <person name="Ito T."/>
            <person name="Fujiyama A."/>
            <person name="Inagaki F."/>
            <person name="Takami H."/>
        </authorList>
    </citation>
    <scope>NUCLEOTIDE SEQUENCE</scope>
    <source>
        <strain evidence="1">Expedition CK06-06</strain>
    </source>
</reference>
<feature type="non-terminal residue" evidence="1">
    <location>
        <position position="188"/>
    </location>
</feature>
<sequence length="188" mass="20792">MSRAALPQDYILNAGTLVDDFETIGDWSAPGSYNSIEANTEQFVEGTQSMKSIALTPGGEPYGEGLIRLRINYEPVEDFSVQGSGFHLWFYLHTAVATLKEYIITFSTEAGVSYYSRAVAGTLIVQGWNHIFFNKAIFTPTGAPSWSSILRIDISFEAENGEMLVVSVDDLRMSTERIPKVLITFDDG</sequence>
<comment type="caution">
    <text evidence="1">The sequence shown here is derived from an EMBL/GenBank/DDBJ whole genome shotgun (WGS) entry which is preliminary data.</text>
</comment>
<protein>
    <recommendedName>
        <fullName evidence="2">CBM-cenC domain-containing protein</fullName>
    </recommendedName>
</protein>
<dbReference type="AlphaFoldDB" id="X0S7S6"/>
<evidence type="ECO:0008006" key="2">
    <source>
        <dbReference type="Google" id="ProtNLM"/>
    </source>
</evidence>
<organism evidence="1">
    <name type="scientific">marine sediment metagenome</name>
    <dbReference type="NCBI Taxonomy" id="412755"/>
    <lineage>
        <taxon>unclassified sequences</taxon>
        <taxon>metagenomes</taxon>
        <taxon>ecological metagenomes</taxon>
    </lineage>
</organism>